<organism evidence="1 2">
    <name type="scientific">Candidatus Argoarchaeum ethanivorans</name>
    <dbReference type="NCBI Taxonomy" id="2608793"/>
    <lineage>
        <taxon>Archaea</taxon>
        <taxon>Methanobacteriati</taxon>
        <taxon>Methanobacteriota</taxon>
        <taxon>Stenosarchaea group</taxon>
        <taxon>Methanomicrobia</taxon>
        <taxon>Methanosarcinales</taxon>
        <taxon>Methanosarcinales incertae sedis</taxon>
        <taxon>GOM Arc I cluster</taxon>
        <taxon>Candidatus Argoarchaeum</taxon>
    </lineage>
</organism>
<accession>A0A811TG26</accession>
<evidence type="ECO:0000313" key="2">
    <source>
        <dbReference type="Proteomes" id="UP000634805"/>
    </source>
</evidence>
<comment type="caution">
    <text evidence="1">The sequence shown here is derived from an EMBL/GenBank/DDBJ whole genome shotgun (WGS) entry which is preliminary data.</text>
</comment>
<reference evidence="1" key="1">
    <citation type="submission" date="2020-10" db="EMBL/GenBank/DDBJ databases">
        <authorList>
            <person name="Hahn C.J."/>
            <person name="Laso-Perez R."/>
            <person name="Vulcano F."/>
            <person name="Vaziourakis K.-M."/>
            <person name="Stokke R."/>
            <person name="Steen I.H."/>
            <person name="Teske A."/>
            <person name="Boetius A."/>
            <person name="Liebeke M."/>
            <person name="Amann R."/>
            <person name="Knittel K."/>
        </authorList>
    </citation>
    <scope>NUCLEOTIDE SEQUENCE</scope>
    <source>
        <strain evidence="1">Gfbio:e3339647-f889-4370-9287-4fb5cb688e4c:AG392D22_GoMArc1</strain>
    </source>
</reference>
<name>A0A811TG26_9EURY</name>
<dbReference type="Proteomes" id="UP000634805">
    <property type="component" value="Unassembled WGS sequence"/>
</dbReference>
<sequence length="89" mass="9560">MNKIGIKHGIFIVMLIAMVGTANADEEITQGMIPFTTNEVGERYFLTGDLTCANITTSAIERAGFCYCISACKNCSIPGDAGTSFREIT</sequence>
<gene>
    <name evidence="1" type="ORF">EMLJLAPB_00886</name>
</gene>
<protein>
    <submittedName>
        <fullName evidence="1">Uncharacterized protein</fullName>
    </submittedName>
</protein>
<dbReference type="EMBL" id="CAJHIS010000027">
    <property type="protein sequence ID" value="CAD6494672.1"/>
    <property type="molecule type" value="Genomic_DNA"/>
</dbReference>
<evidence type="ECO:0000313" key="1">
    <source>
        <dbReference type="EMBL" id="CAD6494672.1"/>
    </source>
</evidence>
<proteinExistence type="predicted"/>
<dbReference type="AlphaFoldDB" id="A0A811TG26"/>